<evidence type="ECO:0000256" key="2">
    <source>
        <dbReference type="ARBA" id="ARBA00023315"/>
    </source>
</evidence>
<evidence type="ECO:0000259" key="3">
    <source>
        <dbReference type="PROSITE" id="PS51186"/>
    </source>
</evidence>
<comment type="caution">
    <text evidence="4">The sequence shown here is derived from an EMBL/GenBank/DDBJ whole genome shotgun (WGS) entry which is preliminary data.</text>
</comment>
<dbReference type="AlphaFoldDB" id="A0A2W5K6T0"/>
<evidence type="ECO:0000256" key="1">
    <source>
        <dbReference type="ARBA" id="ARBA00022679"/>
    </source>
</evidence>
<dbReference type="EMBL" id="QFPN01000008">
    <property type="protein sequence ID" value="PZQ12942.1"/>
    <property type="molecule type" value="Genomic_DNA"/>
</dbReference>
<proteinExistence type="predicted"/>
<organism evidence="4 5">
    <name type="scientific">Ancylobacter novellus</name>
    <name type="common">Thiobacillus novellus</name>
    <dbReference type="NCBI Taxonomy" id="921"/>
    <lineage>
        <taxon>Bacteria</taxon>
        <taxon>Pseudomonadati</taxon>
        <taxon>Pseudomonadota</taxon>
        <taxon>Alphaproteobacteria</taxon>
        <taxon>Hyphomicrobiales</taxon>
        <taxon>Xanthobacteraceae</taxon>
        <taxon>Ancylobacter</taxon>
    </lineage>
</organism>
<dbReference type="GO" id="GO:0016747">
    <property type="term" value="F:acyltransferase activity, transferring groups other than amino-acyl groups"/>
    <property type="evidence" value="ECO:0007669"/>
    <property type="project" value="InterPro"/>
</dbReference>
<sequence>MPLDIRPRLAPDDAPLFAPLLAAYSDALLGRDAPSAPDEAYARKLLSDEEPVANVAGAFLDGRLVGFALYYDLPEAISGLRAGQLDDLYVSPEARGNGVAQALVARLVEEGARLGWMHLRWMVPEKNPASALYDRIAERAPWRNYVVRIDTSLDW</sequence>
<gene>
    <name evidence="4" type="ORF">DI565_14795</name>
</gene>
<dbReference type="PANTHER" id="PTHR43877">
    <property type="entry name" value="AMINOALKYLPHOSPHONATE N-ACETYLTRANSFERASE-RELATED-RELATED"/>
    <property type="match status" value="1"/>
</dbReference>
<keyword evidence="2" id="KW-0012">Acyltransferase</keyword>
<evidence type="ECO:0000313" key="4">
    <source>
        <dbReference type="EMBL" id="PZQ12942.1"/>
    </source>
</evidence>
<protein>
    <submittedName>
        <fullName evidence="4">GNAT family N-acetyltransferase</fullName>
    </submittedName>
</protein>
<dbReference type="InterPro" id="IPR000182">
    <property type="entry name" value="GNAT_dom"/>
</dbReference>
<dbReference type="Proteomes" id="UP000249577">
    <property type="component" value="Unassembled WGS sequence"/>
</dbReference>
<name>A0A2W5K6T0_ANCNO</name>
<dbReference type="SUPFAM" id="SSF55729">
    <property type="entry name" value="Acyl-CoA N-acyltransferases (Nat)"/>
    <property type="match status" value="1"/>
</dbReference>
<dbReference type="CDD" id="cd04301">
    <property type="entry name" value="NAT_SF"/>
    <property type="match status" value="1"/>
</dbReference>
<accession>A0A2W5K6T0</accession>
<dbReference type="InterPro" id="IPR050832">
    <property type="entry name" value="Bact_Acetyltransf"/>
</dbReference>
<evidence type="ECO:0000313" key="5">
    <source>
        <dbReference type="Proteomes" id="UP000249577"/>
    </source>
</evidence>
<dbReference type="Gene3D" id="3.40.630.30">
    <property type="match status" value="1"/>
</dbReference>
<keyword evidence="1 4" id="KW-0808">Transferase</keyword>
<dbReference type="Pfam" id="PF00583">
    <property type="entry name" value="Acetyltransf_1"/>
    <property type="match status" value="1"/>
</dbReference>
<dbReference type="InterPro" id="IPR016181">
    <property type="entry name" value="Acyl_CoA_acyltransferase"/>
</dbReference>
<feature type="domain" description="N-acetyltransferase" evidence="3">
    <location>
        <begin position="3"/>
        <end position="155"/>
    </location>
</feature>
<dbReference type="PROSITE" id="PS51186">
    <property type="entry name" value="GNAT"/>
    <property type="match status" value="1"/>
</dbReference>
<reference evidence="4 5" key="1">
    <citation type="submission" date="2017-08" db="EMBL/GenBank/DDBJ databases">
        <title>Infants hospitalized years apart are colonized by the same room-sourced microbial strains.</title>
        <authorList>
            <person name="Brooks B."/>
            <person name="Olm M.R."/>
            <person name="Firek B.A."/>
            <person name="Baker R."/>
            <person name="Thomas B.C."/>
            <person name="Morowitz M.J."/>
            <person name="Banfield J.F."/>
        </authorList>
    </citation>
    <scope>NUCLEOTIDE SEQUENCE [LARGE SCALE GENOMIC DNA]</scope>
    <source>
        <strain evidence="4">S2_005_003_R2_43</strain>
    </source>
</reference>